<evidence type="ECO:0000256" key="2">
    <source>
        <dbReference type="ARBA" id="ARBA00022692"/>
    </source>
</evidence>
<evidence type="ECO:0000256" key="6">
    <source>
        <dbReference type="SAM" id="Phobius"/>
    </source>
</evidence>
<evidence type="ECO:0000256" key="5">
    <source>
        <dbReference type="ARBA" id="ARBA00038359"/>
    </source>
</evidence>
<dbReference type="PANTHER" id="PTHR33048:SF124">
    <property type="entry name" value="INTEGRAL MEMBRANE PROTEIN"/>
    <property type="match status" value="1"/>
</dbReference>
<feature type="transmembrane region" description="Helical" evidence="6">
    <location>
        <begin position="12"/>
        <end position="29"/>
    </location>
</feature>
<keyword evidence="9" id="KW-1185">Reference proteome</keyword>
<reference evidence="8" key="1">
    <citation type="journal article" date="2020" name="Stud. Mycol.">
        <title>101 Dothideomycetes genomes: a test case for predicting lifestyles and emergence of pathogens.</title>
        <authorList>
            <person name="Haridas S."/>
            <person name="Albert R."/>
            <person name="Binder M."/>
            <person name="Bloem J."/>
            <person name="Labutti K."/>
            <person name="Salamov A."/>
            <person name="Andreopoulos B."/>
            <person name="Baker S."/>
            <person name="Barry K."/>
            <person name="Bills G."/>
            <person name="Bluhm B."/>
            <person name="Cannon C."/>
            <person name="Castanera R."/>
            <person name="Culley D."/>
            <person name="Daum C."/>
            <person name="Ezra D."/>
            <person name="Gonzalez J."/>
            <person name="Henrissat B."/>
            <person name="Kuo A."/>
            <person name="Liang C."/>
            <person name="Lipzen A."/>
            <person name="Lutzoni F."/>
            <person name="Magnuson J."/>
            <person name="Mondo S."/>
            <person name="Nolan M."/>
            <person name="Ohm R."/>
            <person name="Pangilinan J."/>
            <person name="Park H.-J."/>
            <person name="Ramirez L."/>
            <person name="Alfaro M."/>
            <person name="Sun H."/>
            <person name="Tritt A."/>
            <person name="Yoshinaga Y."/>
            <person name="Zwiers L.-H."/>
            <person name="Turgeon B."/>
            <person name="Goodwin S."/>
            <person name="Spatafora J."/>
            <person name="Crous P."/>
            <person name="Grigoriev I."/>
        </authorList>
    </citation>
    <scope>NUCLEOTIDE SEQUENCE</scope>
    <source>
        <strain evidence="8">CBS 207.26</strain>
    </source>
</reference>
<feature type="transmembrane region" description="Helical" evidence="6">
    <location>
        <begin position="58"/>
        <end position="78"/>
    </location>
</feature>
<dbReference type="Proteomes" id="UP000800200">
    <property type="component" value="Unassembled WGS sequence"/>
</dbReference>
<feature type="transmembrane region" description="Helical" evidence="6">
    <location>
        <begin position="168"/>
        <end position="190"/>
    </location>
</feature>
<evidence type="ECO:0000313" key="8">
    <source>
        <dbReference type="EMBL" id="KAF2185967.1"/>
    </source>
</evidence>
<dbReference type="AlphaFoldDB" id="A0A6A6E1Y5"/>
<keyword evidence="3 6" id="KW-1133">Transmembrane helix</keyword>
<evidence type="ECO:0000256" key="3">
    <source>
        <dbReference type="ARBA" id="ARBA00022989"/>
    </source>
</evidence>
<keyword evidence="4 6" id="KW-0472">Membrane</keyword>
<protein>
    <recommendedName>
        <fullName evidence="7">Rhodopsin domain-containing protein</fullName>
    </recommendedName>
</protein>
<dbReference type="GO" id="GO:0016020">
    <property type="term" value="C:membrane"/>
    <property type="evidence" value="ECO:0007669"/>
    <property type="project" value="UniProtKB-SubCell"/>
</dbReference>
<evidence type="ECO:0000259" key="7">
    <source>
        <dbReference type="Pfam" id="PF20684"/>
    </source>
</evidence>
<dbReference type="OrthoDB" id="5378633at2759"/>
<comment type="similarity">
    <text evidence="5">Belongs to the SAT4 family.</text>
</comment>
<gene>
    <name evidence="8" type="ORF">K469DRAFT_152238</name>
</gene>
<dbReference type="InterPro" id="IPR052337">
    <property type="entry name" value="SAT4-like"/>
</dbReference>
<dbReference type="PANTHER" id="PTHR33048">
    <property type="entry name" value="PTH11-LIKE INTEGRAL MEMBRANE PROTEIN (AFU_ORTHOLOGUE AFUA_5G11245)"/>
    <property type="match status" value="1"/>
</dbReference>
<dbReference type="EMBL" id="ML994631">
    <property type="protein sequence ID" value="KAF2185967.1"/>
    <property type="molecule type" value="Genomic_DNA"/>
</dbReference>
<evidence type="ECO:0000256" key="1">
    <source>
        <dbReference type="ARBA" id="ARBA00004141"/>
    </source>
</evidence>
<sequence>MQDRANKGDAITIAQLLGTGFSISTFLLVRDHGTGVHFWDIRITQLSHIKKLAIIQSAMYWLAVLCAKLSIFLFYLRLSPDKHFKMIVHGLLGICIAYCLIGAFAFLFFCQPIAKYWDPSITYGSCTKNTKVWLSTAIINAVTDAFMVLLPIWMLWHIRIPRRQKIGLIAIFMTGVFVTVTSFIRLHFIITLRPNEDNARRTAKAGVWGKVANFVAILRPSIVSLITDITIVLLSYMLV</sequence>
<comment type="subcellular location">
    <subcellularLocation>
        <location evidence="1">Membrane</location>
        <topology evidence="1">Multi-pass membrane protein</topology>
    </subcellularLocation>
</comment>
<dbReference type="InterPro" id="IPR049326">
    <property type="entry name" value="Rhodopsin_dom_fungi"/>
</dbReference>
<evidence type="ECO:0000313" key="9">
    <source>
        <dbReference type="Proteomes" id="UP000800200"/>
    </source>
</evidence>
<feature type="transmembrane region" description="Helical" evidence="6">
    <location>
        <begin position="90"/>
        <end position="114"/>
    </location>
</feature>
<feature type="transmembrane region" description="Helical" evidence="6">
    <location>
        <begin position="217"/>
        <end position="238"/>
    </location>
</feature>
<proteinExistence type="inferred from homology"/>
<accession>A0A6A6E1Y5</accession>
<feature type="domain" description="Rhodopsin" evidence="7">
    <location>
        <begin position="11"/>
        <end position="221"/>
    </location>
</feature>
<feature type="transmembrane region" description="Helical" evidence="6">
    <location>
        <begin position="134"/>
        <end position="156"/>
    </location>
</feature>
<organism evidence="8 9">
    <name type="scientific">Zopfia rhizophila CBS 207.26</name>
    <dbReference type="NCBI Taxonomy" id="1314779"/>
    <lineage>
        <taxon>Eukaryota</taxon>
        <taxon>Fungi</taxon>
        <taxon>Dikarya</taxon>
        <taxon>Ascomycota</taxon>
        <taxon>Pezizomycotina</taxon>
        <taxon>Dothideomycetes</taxon>
        <taxon>Dothideomycetes incertae sedis</taxon>
        <taxon>Zopfiaceae</taxon>
        <taxon>Zopfia</taxon>
    </lineage>
</organism>
<name>A0A6A6E1Y5_9PEZI</name>
<evidence type="ECO:0000256" key="4">
    <source>
        <dbReference type="ARBA" id="ARBA00023136"/>
    </source>
</evidence>
<dbReference type="Pfam" id="PF20684">
    <property type="entry name" value="Fung_rhodopsin"/>
    <property type="match status" value="1"/>
</dbReference>
<keyword evidence="2 6" id="KW-0812">Transmembrane</keyword>